<keyword evidence="3" id="KW-1185">Reference proteome</keyword>
<dbReference type="Proteomes" id="UP001266305">
    <property type="component" value="Unassembled WGS sequence"/>
</dbReference>
<proteinExistence type="predicted"/>
<feature type="compositionally biased region" description="Low complexity" evidence="1">
    <location>
        <begin position="363"/>
        <end position="395"/>
    </location>
</feature>
<evidence type="ECO:0000313" key="2">
    <source>
        <dbReference type="EMBL" id="KAK2112212.1"/>
    </source>
</evidence>
<accession>A0ABQ9VSE6</accession>
<gene>
    <name evidence="2" type="ORF">P7K49_011959</name>
</gene>
<organism evidence="2 3">
    <name type="scientific">Saguinus oedipus</name>
    <name type="common">Cotton-top tamarin</name>
    <name type="synonym">Oedipomidas oedipus</name>
    <dbReference type="NCBI Taxonomy" id="9490"/>
    <lineage>
        <taxon>Eukaryota</taxon>
        <taxon>Metazoa</taxon>
        <taxon>Chordata</taxon>
        <taxon>Craniata</taxon>
        <taxon>Vertebrata</taxon>
        <taxon>Euteleostomi</taxon>
        <taxon>Mammalia</taxon>
        <taxon>Eutheria</taxon>
        <taxon>Euarchontoglires</taxon>
        <taxon>Primates</taxon>
        <taxon>Haplorrhini</taxon>
        <taxon>Platyrrhini</taxon>
        <taxon>Cebidae</taxon>
        <taxon>Callitrichinae</taxon>
        <taxon>Saguinus</taxon>
    </lineage>
</organism>
<feature type="compositionally biased region" description="Pro residues" evidence="1">
    <location>
        <begin position="246"/>
        <end position="256"/>
    </location>
</feature>
<feature type="region of interest" description="Disordered" evidence="1">
    <location>
        <begin position="176"/>
        <end position="395"/>
    </location>
</feature>
<dbReference type="EMBL" id="JASSZA010000005">
    <property type="protein sequence ID" value="KAK2112212.1"/>
    <property type="molecule type" value="Genomic_DNA"/>
</dbReference>
<reference evidence="2 3" key="1">
    <citation type="submission" date="2023-05" db="EMBL/GenBank/DDBJ databases">
        <title>B98-5 Cell Line De Novo Hybrid Assembly: An Optical Mapping Approach.</title>
        <authorList>
            <person name="Kananen K."/>
            <person name="Auerbach J.A."/>
            <person name="Kautto E."/>
            <person name="Blachly J.S."/>
        </authorList>
    </citation>
    <scope>NUCLEOTIDE SEQUENCE [LARGE SCALE GENOMIC DNA]</scope>
    <source>
        <strain evidence="2">B95-8</strain>
        <tissue evidence="2">Cell line</tissue>
    </source>
</reference>
<name>A0ABQ9VSE6_SAGOE</name>
<comment type="caution">
    <text evidence="2">The sequence shown here is derived from an EMBL/GenBank/DDBJ whole genome shotgun (WGS) entry which is preliminary data.</text>
</comment>
<protein>
    <recommendedName>
        <fullName evidence="4">Basic proline-rich protein-like</fullName>
    </recommendedName>
</protein>
<evidence type="ECO:0000256" key="1">
    <source>
        <dbReference type="SAM" id="MobiDB-lite"/>
    </source>
</evidence>
<evidence type="ECO:0000313" key="3">
    <source>
        <dbReference type="Proteomes" id="UP001266305"/>
    </source>
</evidence>
<feature type="region of interest" description="Disordered" evidence="1">
    <location>
        <begin position="1"/>
        <end position="163"/>
    </location>
</feature>
<sequence length="395" mass="40625">MEVGVGRPLPVDSRPGLASFLGVGTLYPLPPVSKPNTGCRTGPMETLPLGPAGPRMQPEALTIPPGSSSSHPHPCRPKQRVRVGTEKAADATGPGGRGRPKGVGSQDRARLAPGTAAHRGRRAWGRRGNPPLSPVPAWDCTNSALGGSEDPCPLPPRPGRPAGRRLLMFCAHLPTGRPGDVGAQSRRLSCPHPSPTRQLELPAQHPRLQKSGPSPLPGQSSWGLPRLAGGPPSRRPGVRSALQQSPAPPPPPPRGPPAFLTLPGRMPGFPPPSPQRPGAKFPKVTRAPRTPAPSPRASLETPPVAPSRAFGKVASDAPNSGPPAPYCTRPGRPRAGAQFPLPQPRRHDAGNAAGATSGGGSGAEAAKCGAWAAAPGARAPGRGPDQGRGPLTCWR</sequence>
<evidence type="ECO:0008006" key="4">
    <source>
        <dbReference type="Google" id="ProtNLM"/>
    </source>
</evidence>